<keyword evidence="3" id="KW-0238">DNA-binding</keyword>
<evidence type="ECO:0000256" key="1">
    <source>
        <dbReference type="ARBA" id="ARBA00004123"/>
    </source>
</evidence>
<comment type="subcellular location">
    <subcellularLocation>
        <location evidence="1">Nucleus</location>
    </subcellularLocation>
</comment>
<keyword evidence="5" id="KW-0539">Nucleus</keyword>
<dbReference type="SUPFAM" id="SSF46689">
    <property type="entry name" value="Homeodomain-like"/>
    <property type="match status" value="1"/>
</dbReference>
<feature type="region of interest" description="Disordered" evidence="6">
    <location>
        <begin position="344"/>
        <end position="395"/>
    </location>
</feature>
<evidence type="ECO:0000256" key="3">
    <source>
        <dbReference type="ARBA" id="ARBA00023125"/>
    </source>
</evidence>
<dbReference type="Gene3D" id="1.10.10.60">
    <property type="entry name" value="Homeodomain-like"/>
    <property type="match status" value="1"/>
</dbReference>
<dbReference type="GO" id="GO:0003700">
    <property type="term" value="F:DNA-binding transcription factor activity"/>
    <property type="evidence" value="ECO:0007669"/>
    <property type="project" value="InterPro"/>
</dbReference>
<evidence type="ECO:0000313" key="9">
    <source>
        <dbReference type="RefSeq" id="XP_009782556.1"/>
    </source>
</evidence>
<dbReference type="KEGG" id="nsy:104231288"/>
<feature type="compositionally biased region" description="Polar residues" evidence="6">
    <location>
        <begin position="130"/>
        <end position="142"/>
    </location>
</feature>
<evidence type="ECO:0000313" key="8">
    <source>
        <dbReference type="Proteomes" id="UP000189701"/>
    </source>
</evidence>
<dbReference type="RefSeq" id="XP_009782556.1">
    <property type="nucleotide sequence ID" value="XM_009784254.1"/>
</dbReference>
<evidence type="ECO:0000256" key="5">
    <source>
        <dbReference type="ARBA" id="ARBA00023242"/>
    </source>
</evidence>
<accession>A0A1U7WZ17</accession>
<organism evidence="8 9">
    <name type="scientific">Nicotiana sylvestris</name>
    <name type="common">Wood tobacco</name>
    <name type="synonym">South American tobacco</name>
    <dbReference type="NCBI Taxonomy" id="4096"/>
    <lineage>
        <taxon>Eukaryota</taxon>
        <taxon>Viridiplantae</taxon>
        <taxon>Streptophyta</taxon>
        <taxon>Embryophyta</taxon>
        <taxon>Tracheophyta</taxon>
        <taxon>Spermatophyta</taxon>
        <taxon>Magnoliopsida</taxon>
        <taxon>eudicotyledons</taxon>
        <taxon>Gunneridae</taxon>
        <taxon>Pentapetalae</taxon>
        <taxon>asterids</taxon>
        <taxon>lamiids</taxon>
        <taxon>Solanales</taxon>
        <taxon>Solanaceae</taxon>
        <taxon>Nicotianoideae</taxon>
        <taxon>Nicotianeae</taxon>
        <taxon>Nicotiana</taxon>
    </lineage>
</organism>
<dbReference type="Pfam" id="PF00249">
    <property type="entry name" value="Myb_DNA-binding"/>
    <property type="match status" value="1"/>
</dbReference>
<feature type="domain" description="HTH myb-type" evidence="7">
    <location>
        <begin position="258"/>
        <end position="318"/>
    </location>
</feature>
<reference evidence="8" key="1">
    <citation type="journal article" date="2013" name="Genome Biol.">
        <title>Reference genomes and transcriptomes of Nicotiana sylvestris and Nicotiana tomentosiformis.</title>
        <authorList>
            <person name="Sierro N."/>
            <person name="Battey J.N."/>
            <person name="Ouadi S."/>
            <person name="Bovet L."/>
            <person name="Goepfert S."/>
            <person name="Bakaher N."/>
            <person name="Peitsch M.C."/>
            <person name="Ivanov N.V."/>
        </authorList>
    </citation>
    <scope>NUCLEOTIDE SEQUENCE [LARGE SCALE GENOMIC DNA]</scope>
</reference>
<dbReference type="GO" id="GO:0000976">
    <property type="term" value="F:transcription cis-regulatory region binding"/>
    <property type="evidence" value="ECO:0007669"/>
    <property type="project" value="UniProtKB-ARBA"/>
</dbReference>
<protein>
    <submittedName>
        <fullName evidence="9">Uncharacterized protein LOC104231288</fullName>
    </submittedName>
</protein>
<dbReference type="FunFam" id="1.10.10.60:FF:000002">
    <property type="entry name" value="Myb family transcription factor"/>
    <property type="match status" value="1"/>
</dbReference>
<dbReference type="InterPro" id="IPR058673">
    <property type="entry name" value="HHO5-like_N"/>
</dbReference>
<keyword evidence="2" id="KW-0805">Transcription regulation</keyword>
<dbReference type="AlphaFoldDB" id="A0A1U7WZ17"/>
<dbReference type="InterPro" id="IPR006447">
    <property type="entry name" value="Myb_dom_plants"/>
</dbReference>
<dbReference type="PANTHER" id="PTHR31003:SF3">
    <property type="entry name" value="HOMEODOMAIN-LIKE SUPERFAMILY PROTEIN-RELATED"/>
    <property type="match status" value="1"/>
</dbReference>
<evidence type="ECO:0000256" key="2">
    <source>
        <dbReference type="ARBA" id="ARBA00023015"/>
    </source>
</evidence>
<keyword evidence="4" id="KW-0804">Transcription</keyword>
<dbReference type="eggNOG" id="ENOG502QWQD">
    <property type="taxonomic scope" value="Eukaryota"/>
</dbReference>
<dbReference type="InterPro" id="IPR017930">
    <property type="entry name" value="Myb_dom"/>
</dbReference>
<dbReference type="STRING" id="4096.A0A1U7WZ17"/>
<proteinExistence type="predicted"/>
<keyword evidence="8" id="KW-1185">Reference proteome</keyword>
<evidence type="ECO:0000256" key="4">
    <source>
        <dbReference type="ARBA" id="ARBA00023163"/>
    </source>
</evidence>
<dbReference type="InterPro" id="IPR009057">
    <property type="entry name" value="Homeodomain-like_sf"/>
</dbReference>
<dbReference type="NCBIfam" id="TIGR01557">
    <property type="entry name" value="myb_SHAQKYF"/>
    <property type="match status" value="1"/>
</dbReference>
<feature type="region of interest" description="Disordered" evidence="6">
    <location>
        <begin position="130"/>
        <end position="172"/>
    </location>
</feature>
<dbReference type="PROSITE" id="PS51294">
    <property type="entry name" value="HTH_MYB"/>
    <property type="match status" value="1"/>
</dbReference>
<sequence>MGLIPPELSLDCRPKTYIPHTIIEFLQEVSTMDNSVYEKTLKIEDYVKRLEDEMKKIDSFKRELPLCLLLVNDAIMALREESTQYKKPIVKPVFEESIPLKKISLKDDKVEMNKDNDSREKMSWMSSVQLWDSDPQNPNTDIHNSKKSSKSEPKKIPPQGGDNSGSYDPFQSCKSRNMGKAFSPFNGYSGFPVKVDRKEDKDDLPGLTLPTPGIKNLEDSMINGLSSKPRDNSVTSSIIVSYRSNIHITSQLQQQQQTARKQRRCWSPELHRRFIDALKQLGGSQAATPKQIRELMQVDGLTNDEVKSHLQKYQLHIRKLSDTQTPSTSESVVLGNIWLPQDQYGESSKHSSSQSGSPHCPLQLGGSSRGTSMTLGDSMEEEDDERSESHSWKVQMSKKIDVQMSTMNFEDKSIHGDELITIK</sequence>
<name>A0A1U7WZ17_NICSY</name>
<dbReference type="GO" id="GO:0010597">
    <property type="term" value="P:green leaf volatile biosynthetic process"/>
    <property type="evidence" value="ECO:0007669"/>
    <property type="project" value="UniProtKB-ARBA"/>
</dbReference>
<gene>
    <name evidence="9" type="primary">LOC104231288</name>
</gene>
<evidence type="ECO:0000256" key="6">
    <source>
        <dbReference type="SAM" id="MobiDB-lite"/>
    </source>
</evidence>
<dbReference type="Proteomes" id="UP000189701">
    <property type="component" value="Unplaced"/>
</dbReference>
<dbReference type="InterPro" id="IPR001005">
    <property type="entry name" value="SANT/Myb"/>
</dbReference>
<dbReference type="PANTHER" id="PTHR31003">
    <property type="entry name" value="MYB FAMILY TRANSCRIPTION FACTOR"/>
    <property type="match status" value="1"/>
</dbReference>
<dbReference type="Pfam" id="PF26575">
    <property type="entry name" value="HHO5_N"/>
    <property type="match status" value="1"/>
</dbReference>
<dbReference type="InterPro" id="IPR044787">
    <property type="entry name" value="HHO5-like"/>
</dbReference>
<feature type="compositionally biased region" description="Polar residues" evidence="6">
    <location>
        <begin position="365"/>
        <end position="375"/>
    </location>
</feature>
<dbReference type="GO" id="GO:0005634">
    <property type="term" value="C:nucleus"/>
    <property type="evidence" value="ECO:0007669"/>
    <property type="project" value="UniProtKB-SubCell"/>
</dbReference>
<reference evidence="9" key="2">
    <citation type="submission" date="2025-08" db="UniProtKB">
        <authorList>
            <consortium name="RefSeq"/>
        </authorList>
    </citation>
    <scope>IDENTIFICATION</scope>
    <source>
        <tissue evidence="9">Leaf</tissue>
    </source>
</reference>
<evidence type="ECO:0000259" key="7">
    <source>
        <dbReference type="PROSITE" id="PS51294"/>
    </source>
</evidence>
<dbReference type="GeneID" id="104231288"/>